<sequence>MRATPTCIAIAGVTGKLGTLIASYLLDTTEATVHGFCRSPEKIEKSLTDRPSRFKVFSGSALSVEDAQKAITGCSTVICAYNRMDFQLMVNSSKVLIEACDAEGVGRFIASDFTLDFRALHRGDLPPMDAHIAVWEYLRQGNENGTIQVKAVHVLVGIFVEAFFGVFFNPKEPKYWGTGNETIDFVSYKSAAEYAARVANDPDEPTGFVKLVDFKATMNEIATAIGRIKGDGSPLPLLHQGSMSEAKEQVRALAGTDTPWHQHISLLSMYYFQTPEFQLGDDLDNHRYPGVKKISLDDAVKEFVNY</sequence>
<comment type="caution">
    <text evidence="5">The sequence shown here is derived from an EMBL/GenBank/DDBJ whole genome shotgun (WGS) entry which is preliminary data.</text>
</comment>
<dbReference type="OrthoDB" id="419598at2759"/>
<dbReference type="InterPro" id="IPR051609">
    <property type="entry name" value="NmrA/Isoflavone_reductase-like"/>
</dbReference>
<dbReference type="GO" id="GO:0016491">
    <property type="term" value="F:oxidoreductase activity"/>
    <property type="evidence" value="ECO:0007669"/>
    <property type="project" value="UniProtKB-KW"/>
</dbReference>
<name>A0A9P4I5D0_9PEZI</name>
<evidence type="ECO:0000313" key="6">
    <source>
        <dbReference type="Proteomes" id="UP000799772"/>
    </source>
</evidence>
<evidence type="ECO:0000313" key="5">
    <source>
        <dbReference type="EMBL" id="KAF2092402.1"/>
    </source>
</evidence>
<evidence type="ECO:0000256" key="3">
    <source>
        <dbReference type="ARBA" id="ARBA00023002"/>
    </source>
</evidence>
<evidence type="ECO:0000259" key="4">
    <source>
        <dbReference type="Pfam" id="PF13460"/>
    </source>
</evidence>
<protein>
    <submittedName>
        <fullName evidence="5">NAD(P)-binding protein</fullName>
    </submittedName>
</protein>
<dbReference type="EMBL" id="ML978147">
    <property type="protein sequence ID" value="KAF2092402.1"/>
    <property type="molecule type" value="Genomic_DNA"/>
</dbReference>
<keyword evidence="6" id="KW-1185">Reference proteome</keyword>
<organism evidence="5 6">
    <name type="scientific">Rhizodiscina lignyota</name>
    <dbReference type="NCBI Taxonomy" id="1504668"/>
    <lineage>
        <taxon>Eukaryota</taxon>
        <taxon>Fungi</taxon>
        <taxon>Dikarya</taxon>
        <taxon>Ascomycota</taxon>
        <taxon>Pezizomycotina</taxon>
        <taxon>Dothideomycetes</taxon>
        <taxon>Pleosporomycetidae</taxon>
        <taxon>Aulographales</taxon>
        <taxon>Rhizodiscinaceae</taxon>
        <taxon>Rhizodiscina</taxon>
    </lineage>
</organism>
<feature type="domain" description="NAD(P)-binding" evidence="4">
    <location>
        <begin position="12"/>
        <end position="111"/>
    </location>
</feature>
<evidence type="ECO:0000256" key="2">
    <source>
        <dbReference type="ARBA" id="ARBA00022857"/>
    </source>
</evidence>
<keyword evidence="2" id="KW-0521">NADP</keyword>
<dbReference type="PANTHER" id="PTHR47706:SF9">
    <property type="entry name" value="NMRA-LIKE DOMAIN-CONTAINING PROTEIN-RELATED"/>
    <property type="match status" value="1"/>
</dbReference>
<dbReference type="InterPro" id="IPR016040">
    <property type="entry name" value="NAD(P)-bd_dom"/>
</dbReference>
<dbReference type="PANTHER" id="PTHR47706">
    <property type="entry name" value="NMRA-LIKE FAMILY PROTEIN"/>
    <property type="match status" value="1"/>
</dbReference>
<dbReference type="SUPFAM" id="SSF51735">
    <property type="entry name" value="NAD(P)-binding Rossmann-fold domains"/>
    <property type="match status" value="1"/>
</dbReference>
<proteinExistence type="inferred from homology"/>
<comment type="similarity">
    <text evidence="1">Belongs to the NmrA-type oxidoreductase family. Isoflavone reductase subfamily.</text>
</comment>
<dbReference type="Gene3D" id="3.40.50.720">
    <property type="entry name" value="NAD(P)-binding Rossmann-like Domain"/>
    <property type="match status" value="1"/>
</dbReference>
<dbReference type="InterPro" id="IPR036291">
    <property type="entry name" value="NAD(P)-bd_dom_sf"/>
</dbReference>
<evidence type="ECO:0000256" key="1">
    <source>
        <dbReference type="ARBA" id="ARBA00005725"/>
    </source>
</evidence>
<dbReference type="Proteomes" id="UP000799772">
    <property type="component" value="Unassembled WGS sequence"/>
</dbReference>
<gene>
    <name evidence="5" type="ORF">NA57DRAFT_82369</name>
</gene>
<reference evidence="5" key="1">
    <citation type="journal article" date="2020" name="Stud. Mycol.">
        <title>101 Dothideomycetes genomes: a test case for predicting lifestyles and emergence of pathogens.</title>
        <authorList>
            <person name="Haridas S."/>
            <person name="Albert R."/>
            <person name="Binder M."/>
            <person name="Bloem J."/>
            <person name="Labutti K."/>
            <person name="Salamov A."/>
            <person name="Andreopoulos B."/>
            <person name="Baker S."/>
            <person name="Barry K."/>
            <person name="Bills G."/>
            <person name="Bluhm B."/>
            <person name="Cannon C."/>
            <person name="Castanera R."/>
            <person name="Culley D."/>
            <person name="Daum C."/>
            <person name="Ezra D."/>
            <person name="Gonzalez J."/>
            <person name="Henrissat B."/>
            <person name="Kuo A."/>
            <person name="Liang C."/>
            <person name="Lipzen A."/>
            <person name="Lutzoni F."/>
            <person name="Magnuson J."/>
            <person name="Mondo S."/>
            <person name="Nolan M."/>
            <person name="Ohm R."/>
            <person name="Pangilinan J."/>
            <person name="Park H.-J."/>
            <person name="Ramirez L."/>
            <person name="Alfaro M."/>
            <person name="Sun H."/>
            <person name="Tritt A."/>
            <person name="Yoshinaga Y."/>
            <person name="Zwiers L.-H."/>
            <person name="Turgeon B."/>
            <person name="Goodwin S."/>
            <person name="Spatafora J."/>
            <person name="Crous P."/>
            <person name="Grigoriev I."/>
        </authorList>
    </citation>
    <scope>NUCLEOTIDE SEQUENCE</scope>
    <source>
        <strain evidence="5">CBS 133067</strain>
    </source>
</reference>
<keyword evidence="3" id="KW-0560">Oxidoreductase</keyword>
<accession>A0A9P4I5D0</accession>
<dbReference type="AlphaFoldDB" id="A0A9P4I5D0"/>
<dbReference type="Pfam" id="PF13460">
    <property type="entry name" value="NAD_binding_10"/>
    <property type="match status" value="1"/>
</dbReference>